<comment type="caution">
    <text evidence="2">The sequence shown here is derived from an EMBL/GenBank/DDBJ whole genome shotgun (WGS) entry which is preliminary data.</text>
</comment>
<keyword evidence="2" id="KW-0547">Nucleotide-binding</keyword>
<dbReference type="EMBL" id="AHGT01000071">
    <property type="protein sequence ID" value="ESU35709.1"/>
    <property type="molecule type" value="Genomic_DNA"/>
</dbReference>
<reference evidence="3" key="1">
    <citation type="submission" date="2012-02" db="EMBL/GenBank/DDBJ databases">
        <title>Genome sequencing of Giardia lamblia Genotypes A2 and B isolates (DH and GS) and comparative analysis with the genomes of Genotypes A1 and E (WB and Pig).</title>
        <authorList>
            <person name="Adam R."/>
            <person name="Dahlstrom E."/>
            <person name="Martens C."/>
            <person name="Bruno D."/>
            <person name="Barbian K."/>
            <person name="Porcella S.F."/>
            <person name="Nash T."/>
        </authorList>
    </citation>
    <scope>NUCLEOTIDE SEQUENCE</scope>
    <source>
        <strain evidence="3">DH</strain>
    </source>
</reference>
<evidence type="ECO:0000313" key="3">
    <source>
        <dbReference type="Proteomes" id="UP000018320"/>
    </source>
</evidence>
<accession>V6TAE9</accession>
<feature type="region of interest" description="Disordered" evidence="1">
    <location>
        <begin position="4477"/>
        <end position="4502"/>
    </location>
</feature>
<reference evidence="2 3" key="2">
    <citation type="journal article" date="2013" name="Genome Biol. Evol.">
        <title>Genome sequencing of Giardia lamblia genotypes A2 and B isolates (DH and GS) and comparative analysis with the genomes of genotypes A1 and E (WB and Pig).</title>
        <authorList>
            <person name="Adam R.D."/>
            <person name="Dahlstrom E.W."/>
            <person name="Martens C.A."/>
            <person name="Bruno D.P."/>
            <person name="Barbian K.D."/>
            <person name="Ricklefs S.M."/>
            <person name="Hernandez M.M."/>
            <person name="Narla N.P."/>
            <person name="Patel R.B."/>
            <person name="Porcella S.F."/>
            <person name="Nash T.E."/>
        </authorList>
    </citation>
    <scope>NUCLEOTIDE SEQUENCE [LARGE SCALE GENOMIC DNA]</scope>
    <source>
        <strain evidence="2 3">DH</strain>
    </source>
</reference>
<dbReference type="VEuPathDB" id="GiardiaDB:QR46_2239"/>
<feature type="compositionally biased region" description="Basic and acidic residues" evidence="1">
    <location>
        <begin position="5175"/>
        <end position="5190"/>
    </location>
</feature>
<dbReference type="Proteomes" id="UP000018320">
    <property type="component" value="Unassembled WGS sequence"/>
</dbReference>
<feature type="region of interest" description="Disordered" evidence="1">
    <location>
        <begin position="2512"/>
        <end position="2543"/>
    </location>
</feature>
<dbReference type="VEuPathDB" id="GiardiaDB:DHA2_153151"/>
<name>V6TAE9_GIAIN</name>
<sequence>MSIYFSHSGRKVFLMSVSFRIPIVFCKLLHIGQREPSTLHRASPTQTSPAFPSLSLKNITRSYAELQESAPTLSLTTITIRVVQSSIDNPALRGHPAFYEYNQFTLIPIRLLAIDVARNYALVALSTGRDSTNLDACTRSFHEVNLQLIHLDCYGSLQDDKDARFSYNLYNNGIYSSYEQSARYLIDNFLVITTADTLLTLRNRSSSDRFVNEDKRVTYLEHTLHTHIRRLVINSVCLLFNLHLFSNDYVKSQLQVQSQHFSLDLSPSLADFERAKKDVERSTSLLINPKTIWLFLRDNRAVLRSLLSTPLSSQLTTEQKSLLLTGDLYSTEAHGLLLLLCPVLPAALEGIISDYSAFYSQAVSYTLMRLCTIDDVNEETRVLAPRKSCDLQKIALILKGLSDLLPDGEDQNNGTNTTSSYFANSTPPNLPCADSTSISVELHALYNDCLRYGIILYSRETRRIFHSMVSRRARGSTTFSFYSKSAISLSKRPFIAQHTVLLDLPRYSSKFIKLSNTFLQLLSKFCAPINLSIAGLLDAFSSSRILLRQYNELFAELELRYRELGYNFVSVKRQIYEVIKRESSETQSLLKEFSAFPRTVDFLLDPLILPMLRRRTLKSPHIYVEKYISQRIHLEPPHVYHNLDVISDDDDDESKPALQLRDEHANVAIVKEAQKSIVKSILEQSTGSAHADFYYDLPLDSDQYSDTLRYAFLYSKLFALFITDVVPLISALFFRDFNLNKIQESNRRLEENPVLAYEIFNYQVVLFLQRTFSEDLDMIQENLLELCRAEYAYATEESMNQLRSTSSIEAAITTQNVSTIKLPHKPLVKLDFVCFRKLDVFKPYQRREDLNGLANLVVGFTVDCVAQVTMIRTVVTNLVHSLHRLNTDLEYHLTTNLIFLSKSIVKGYSELPPLKRYCKQLVHKELELIQQDLTSFNIIKPKTFQDRLQREVYLEDIIASRYSDFELAYFEERKRLRLSYAQLLEENFNNITSLKEILYRCPPSSMGSKSNLLIISYNRQFFRQFDQLLSNIYSAAFLCSENITRELERNKLHTIALHNVLRHRYLTASEDAEQLKRLLDDASTQETDNSLPESIFTPPLFLYQSPAKLVVEEQADMTNILHDEILTFNNPLFSVQLTTGEYLNSYGLCDPTKESSSSAATPIPGTVEEQDSEQEQHSDRSETASLATTTQQQSSSKEPHISDCPFPRLGKPSSEKNSIRKRHREASLLYVIVDNATIVINRILNYIRKEILPINPRFYINFIMYDTTLMKKQLINKLIAVIEHVREHVRQTISEVLQTPFATISFFENRICLDMDTPDNLDMVITGLDDAQKFIRGWIPAIKMLIDLLPLLSYIESTASITDVQSLFEYLGVSAKLKAGVQTESQGTIHQSDDSDSEGSADKKEDITVYTDGAREDSPAEVERTNQHAAADMDSLHDLSVHRYLLQKDLLFIPEDRITFEQMLDHAFDIQLWTRISKDRSKYERRKTRYLKRVASNKIDPAKLPFEKAVKCQATLPKVSILVSMRLSQLQLRGYAHNYLILSFIEKILNFRRLINTCKRNIDRRLQSFSNFIYLSVEYLLYLRQLCIGLANEVTRLTTSDLISSVARPHEFKEKYPRLTSNIVLNRLEQYFKSQNGEDAYAFIKFVQSHTNLVITRHSSFQRHMITLYTRPTDDYLCSNPLITDLESLFRFLVKCIYELDEDSRSGTIKMSHASGNTLIMKQSAEQKQTGNTSPYYDLYAIFTEVHVLVKETVKIFGAITQWSEILGITLAIEEPSFQDILSAVESPCQLLVSIVDMFASYTRIMHQPVTAFNPSLFLTYIDTIFLCSRKMHVAERSNISMLAHAAPSLNDRHDQYNSEYSYHQSTAHRLIEPSTAEFLINEDYDPRHQVILETSIFTTDGIDADAPKGLTTNIDTPRHEELLSKSMDDLIVLISEKNTQSNTFVTRGMKFILSLLDGEKISAGYTLKQQSTLQISQRSKEKPKTSSLPSILTARAAKQELSVVQEENLEGAGSMIDSSVAPTAAKVGDSIYKESTSPPSPSQSSQIITFDDRLLKHAQNLHEDHDQAACDTTSEISTAQLGLPLPAGEVSANSFSIDTARSVRSAKCQFNQHVSVGDTPPNVSSIHGAPAKTVITSVVSAIAAGSRLAISNASRASQFILDNSIRDAPVLTLLSNTGLQSLRDVAMHMNVIKLPVKIKYFQTLYVKQKDVRTVIKLKDNSPDIISAKILETINSFKNTALFEYCRLECNYRTWIPTLRLLVVSLLLYGIQHFSFLSTIRLLFNSNHFASYFLNQCLEHACTFDEPTTLSQDWKGFSDHSSISIRDSLELISPFNHQLASQINKQYLLNYSAENRLLEIYYWLHNIDIFITYYTINLHLNDEIARVLGDLDFTFSEHNVDAAEAIKTEISNSNSLVPVVQKSGILLPRRTVGATEVIEDATAPGSETKSDLAEAFKDQHRHCTDSSDEDAFDLFETPFGRIAGCTNRKTTLPLLKPRIKALTIIAPQPSIASRDDDASLSHQPGNSTLSSQTPIKETNDTTKQARAKSILISRDQRHVQSKVLLGNQRTRAPLIRKRRSYDGPARITLPFFNTHPYLLKALREGIFIVTAILADKGVIPKVAKMARIIEDKLIFCRNFVIAIGNVRKLLPELIALTNAIYDGIADLTLLKLSPNDVKKVTIEILSCLKHICIFTKSKHEVVWKLNSMPQQNVHEHESVYTLPFISFLDNLNLLDRRRCGTRLSVPKFYTDESPNPNCFQFMNLFARDILAKVQSFMTNVLTAEELLSRCRRNLSSYPVVTTIYANQQYRICAPYARLPLSFAVLYSQLTTVPLTGVLTDALFNSVFSPLIVDTDESSVEDGFEDEPPRDMTDVKYGPQLSYSLLSNLIDSTGNFFGIFKGHENIFYQTIIKANARVKDCYLFTEGSLHSQHIVHNYRKAALLFLNERYREALLFCTYQAIVYALSCIVYLYCDGRSESFIYCYENVICSMIRILEEEIYDLIRGTGKLRAQGSFQVGSTFSATSSRILMLKALYARLLEHKETLDIMALTVVQHVIACNILPPERIPSLTDQFDARLCWDILLLYGRNRGLVLSGLEHGVSLSIATNRQTSALVYSLASDTLLGNGANRRVDLPMLDLTYTAEEKTLVKNAKARLQARTESVSLLTSNSDAPEGTEPRDTKGNDNVAFDDFAALTMELFRTPESLSKLNQATLSAANLDDKMAYATPVSSIALNCDTNITDFRMPTAPLSETLVNIVLSGQLISISSSYFNPANEYDSMYISHTMRLKAARLISALRSKSVALLLTDWARGYFALEVYYLAHLVARYLSSHVLFIPITDASFLPQYNRLRELLISRYLVILYGVDTLTKEHLEILSTTFATTTLSYGFEDFSSYSISSETRLEFNPHSRSSRSYSSQGWIPIDSDIDHSFCRLIIWLAGAMPQECSLTTTVTSSPSSHSQRSSSGPHIVDEHYIYQVHPHAERVTQEFRKAYMMYLPFIPYISTLQSTHEFKTTQLVCASASLVDQTTFTKNFSAYKSIVLEVYMEHVESLKHQIVVRADKNLGDSCCTISPFQRLFRSLPGLYQDSFYHLHVFLSNLSNDFPKLLGLDFMLIQHRLAPDADRTAACTQTFVYLVSCMYLATEESFCLVDDINSDLLQSDGATHEEVKSEASHAAINLQHKLSILISCLISVFGLSPANATTFEHSGSRVTSDSMAYMIRRSSSPKYLESLHGLQRSAGILSEFGAYMATVMMDLLAAKEPFAILTTSMAQQFFEYVHAILSKASALTFLLAYSSADIHFYADLLSAFPNRYALAIVLDQHSDLLLYQNILGMLAARQTIYSENNKTYTFKAPVRVIIVARARDARILQLSIRKFSLSRNLHLSDIGFYFMSFGNLSQLNISHLISIQAPTLASISSYDKLMQYIYANFDADYHIYTSSFLTRTKLGLYISYFNFLVFNFVMFISTEIGAHLTLTLRHWRIVKALIHLFFRYYGILDVQTGNDSHRPTLSTEEELSTDTMNLYHELSIRSYTDAKNPISFKQQKDLREASTKPLEFNINDALGSHFSYFSEPISLAHSFADLRGESLQSNPGAHNLNHRSVSFETAYSTMLNQTSAQFTQSFISRLLLTSNSRHIADILHYSVISTVFSAFMLLYRMEYINGGLLFNSLSYYRLYASLLNYIPTFSLTLESEFFEQHVFYRKDGFRLSKWMHLFCDNAIMSLQDLYVSQTYFFTNAETYPTFSALFAKRHAESLNPKVAHPTGSSTGSSTLSRGPNYCETCANVSEMGAAARGEASVEAFSVPDDQFAAKPEKTVSDSNFKSMWGGSTYSFIAITSYLSDRLLLTIAKKLGLTAEIISELEQVSLPQYRKKCMESLSKRADQLRISRLKETQSTILMGMSASSVTKIKNNSQAQRLDISRPINNTSLLPEKAELNADCTDFSAVLRKVASSTSTGQSLQRVSTRVLTSLECQSLPTKGSRISSAPHQLEGDNLASAGTPKTTSRARLGRLKHLQLDSVPEKTGSQDDKYVVSFIRRYMPILEVPYRVGEEIFVSTSLLTMQNSYADTSNSLQLVITNDMSAYAVYYAGCMLSGESFVILGDSFSGKTTILQIAASLIGSDRVSLQTFYVGNSTIKTIADLQVQILRKSYLLRPEISRAGNLYTTQSVNGKFNILHISGLTHANLLEFLSLPLLEHVIYVDISQRDVSKAIGGFCGRIFLRDSVVIYEVSSSCTERTARRLMDMSVYVSTFSATNKPTFFHSLVYRNFVYDHLIQDAYCSMEKSVANYHAIHYDVDDPLTALLPVSPRFHYPKVFQPITARVFAARGIKRFPKLSAESIAGNIDALQSDHRPQLTKYAPMSIVIRTLVKSFAEGLLLIRPLLPISLLELLCSMKQNVYFDDTDVRNVFGYPPSSFLENLHMLVPSANSLFSALLRHGSVPISVSTRVYSELVSAFSVGTLSSTSVFSVLTPEYAEAFKRMYPFLIPFSYSDNGRADTISIMLHFSWETCLKTVIDPDGPSHSVLSMSVSSRDSKVSTPNSRHAPVLIFNGDYFTRHRFELQRRIPVSARKDFRYNKILNIDKAYSVDVLKFTGDLIDELSVDDGPKHEPLLPTAVSAAEKPRERAESKKNAALTMLSKMSKFQDIHLTSMLTRAGLDFFDSDSSSDDSSSMTLESTDRSEHRPDLLERRGELTSAVNTAIRATYSDYAQGFLRNDNVSTARDRSEQEQEQSHDLDLTQHQLVQDFEDKRPSTTIVRLLVKYRDIREVTHLSSHVAIILIRAYLITEIMWHRNCIKMYEYLSTLRFGPANGMTQFNQFSRVYNPPKILISYLQLSNLHNYVEDTHHMIQFIALLGNFKLVNSLDFMGFITGLYYSPHDGTVRIPKDGQRGSMAPTSTKSKPKQPRDCSVSLLNIHQGMYTNFAIHLLFTRYHRYLINSYQLITLVGILAIEAEIGDVELSIRKSLKPIKSSYYSDSSDEDDFIAQTNPRILRTLKKKSVFTPDSRPFLRAEKPVMTYSGKLSKSDPYYYIFREVNKYCVEREPVNGFSLPLTGLRLDFLVDLVGVYKTSKDVSVLTYYIVRAYLLMALGFSPSLGLKDLSLLRINEFYNTETSSGMGVWNSIDSSLVKKHLGRASIRDFFLPEPVDILLVLHSNLLVGKLDILSSIASLPHTLTAVFLEEELRFISLLVSCYYELDFLLCDQELMWLLSRNFSILVLNDTVSISLDILKCLTILPSIGDQAIQKYVVNGTCLSGTDSFTSVSFTTNYFHNLEKSLNIMFSSVAEPLLRCFSVTSKKTLYLPESNSVLPPDIFGEFRGTLILACTIGYAICLQYLQTSTLNYTLTFSAYTEHVWRFCYLRMGMYSGFAITIYTLANNLRSEALKSKFQRVCLGATATDEAHMQSRPGMQGPSKTNILAAVPEGTCNTNSLLPLMLESKQHAKAPLIFPEAADDSITPRGILGRFSSKLTSISHRSRSSTKFNDIVLATQSEDILTIIDEIMDDFAAIVRRVIVDSVIAVSSLVFKHQLLPTLQHSNALEVLIMNAAIDAGLVKSITTSEYSTQANRYLAHIEGGAVEYKGFQNKGQKPAEVSNRSFMNHFVTEMDSTGIERSLMLALDTFQINLPLLLRYADLALEMRFGMSQDLLNGRISIEYSRYLLFRKSTVHSFLCHTLFSRGQEKIPVLPCSLFLPVLYMAETLRHIEETKNLQHPASADQIKRAYSFEFIDCSMQHDEFISRLRLALSCSGAADHPLCLYNMFAPSCTDNNRSLARLLRSLLTLVNSPLPQPDEFGDTKPFHASLSIDDAVQATLAYHPRMRRMYLSLADPYESLYLLEFNHRLHILHSPVATLQYYVGSETSTSEGTPQSNFPAIGLSAIEKLQRHRQTVLYDYIIEELTIIFTYEEIHLNLPIIRISQFLLRKNKIVGVLSEFNRYLEGLSAPQNPVTLTDVELFLAYIKHIHAELQKLTDFTIIPLSIKQGIRTRARTLLSVYELLWKLSERFEALSVAFTDTFFFSLVTSVIVDLQGVDHSALHHRRLLPKHTSERRMTELLPTIVHHLLSKISAIVPQAYMKSLLGMISCLESISGQCNAQKHMLLFSSIVTDQSLSKPVGFLDNGRAMDSFLPNTADSLAIERWNKLCSLVFIAPDLAKEWVAFFSTQKTQYLTYVRGSSFFRKVLGHYAYVERSSKHSNRLSAETFLAPHALLKSAVHEYNIVELFGGFTSETGIVPAWSSTSNKAVYGSGTVPVKEPIANTRPGDYNSYKVTDKKTINSDDDTSSESSVASLTDEDYDAMFDYDYADSENMHPSLQTKAATKARKHISMSRRSMTAMLKRAETAGFSVKTTHQDKGKSANFENSMQLHNSTDSVYERLIPDELIMELKDDMTLGNFPISIQSPSANGVWIAFLLSICLNPTHLQEDLNLLMKVSKLTNSASFSLVDVFSSDRDDELLSKFLQCPLKSLTGSISKFIAAFYRSQLWSQDFPPSEKLSYGMFFSDNGQPLSHASKQSLLEEMCPMCASKTVAIFFDSTLDILTLISFAFEYLVDQLLLTAPVVYKTKPTHADLLSYLVVVLSDGNKSVEWLVQLFISKPVRPKHGLIILIPTSYSAPALSRVLIGHLCAAFAPELVVFNAPIGKIEKIHHYFTLFRIQQIHFATRHSTDKALALEAGTLKLPIISSRTLLGLLIFFVTQSPPPDCPHIRISDTYTTLDSAAALLFQAVIESEHMQALVNTLRTRLRVHPAIIEKIQNLYAAIWATISAIRRYDPERASYHPLNRRLTELYNQLLVSYARVFHKLDHVSVYEKIYTSPGSLLHSRFLKHCIFSLCHELQDKVTLAHNLIVEMPQGATVSDEAISELAVSSDSDLSDSSNCTANALASLHTEGTQGLSDTDTLKSDPQHSTELTRIYSVDDVARTSQQSEVDVSKDVLLGSHRLGSGLGLSISLEKKFIRKENLCGTERNRYKQSDDDLQVVGNPREFRVYGPSARLLNLHHALVLETSRSQQSKREESGEQAITALNSYLEEVQKLSQQAVQLPCVFTEERVADPTAFKELCKQYLYSLTLYSDEGRLSPSQIVSLIQKDDTRDVIPLSKPQNLITIKEIRSFPGLRSMAFTESADILDRVSVQAMHTPLSIGLQTTSVHSAEGYVINSLLANAVMLAKPIIDLSMAVMDHAGVLICEANRCWRFLDFILTAKRHQLARGNVPYANLCSVLLPEPPQPNTRYVVYKGMLYTGGVLRHVSEAIDAMADASRLGYVHITNIELHNVGYDTHNRSVVDCSMDPWPIVHKISVYAATVIRINSWDPQLLPFRQASPKYVAIRANFAADTYLYLENKSTLSRAELAQRNLHLSPASQK</sequence>
<proteinExistence type="predicted"/>
<dbReference type="VEuPathDB" id="GiardiaDB:GL50803_0035487"/>
<feature type="compositionally biased region" description="Basic and acidic residues" evidence="1">
    <location>
        <begin position="1400"/>
        <end position="1426"/>
    </location>
</feature>
<keyword evidence="2" id="KW-0067">ATP-binding</keyword>
<feature type="compositionally biased region" description="Polar residues" evidence="1">
    <location>
        <begin position="4477"/>
        <end position="4486"/>
    </location>
</feature>
<feature type="compositionally biased region" description="Polar residues" evidence="1">
    <location>
        <begin position="2520"/>
        <end position="2543"/>
    </location>
</feature>
<dbReference type="GO" id="GO:0005524">
    <property type="term" value="F:ATP binding"/>
    <property type="evidence" value="ECO:0007669"/>
    <property type="project" value="UniProtKB-KW"/>
</dbReference>
<dbReference type="VEuPathDB" id="GiardiaDB:GL50581_234"/>
<feature type="region of interest" description="Disordered" evidence="1">
    <location>
        <begin position="3163"/>
        <end position="3185"/>
    </location>
</feature>
<feature type="region of interest" description="Disordered" evidence="1">
    <location>
        <begin position="1384"/>
        <end position="1427"/>
    </location>
</feature>
<protein>
    <submittedName>
        <fullName evidence="2">ABC transporter ATP-binding protein</fullName>
    </submittedName>
</protein>
<gene>
    <name evidence="2" type="ORF">DHA2_153151</name>
</gene>
<evidence type="ECO:0000256" key="1">
    <source>
        <dbReference type="SAM" id="MobiDB-lite"/>
    </source>
</evidence>
<feature type="region of interest" description="Disordered" evidence="1">
    <location>
        <begin position="1153"/>
        <end position="1218"/>
    </location>
</feature>
<feature type="region of interest" description="Disordered" evidence="1">
    <location>
        <begin position="5383"/>
        <end position="5404"/>
    </location>
</feature>
<organism evidence="2 3">
    <name type="scientific">Giardia intestinalis</name>
    <name type="common">Giardia lamblia</name>
    <dbReference type="NCBI Taxonomy" id="5741"/>
    <lineage>
        <taxon>Eukaryota</taxon>
        <taxon>Metamonada</taxon>
        <taxon>Diplomonadida</taxon>
        <taxon>Hexamitidae</taxon>
        <taxon>Giardiinae</taxon>
        <taxon>Giardia</taxon>
    </lineage>
</organism>
<feature type="region of interest" description="Disordered" evidence="1">
    <location>
        <begin position="5162"/>
        <end position="5190"/>
    </location>
</feature>
<evidence type="ECO:0000313" key="2">
    <source>
        <dbReference type="EMBL" id="ESU35709.1"/>
    </source>
</evidence>